<evidence type="ECO:0000313" key="4">
    <source>
        <dbReference type="Proteomes" id="UP001283361"/>
    </source>
</evidence>
<protein>
    <submittedName>
        <fullName evidence="3">Uncharacterized protein</fullName>
    </submittedName>
</protein>
<name>A0AAE1B9I4_9GAST</name>
<comment type="caution">
    <text evidence="3">The sequence shown here is derived from an EMBL/GenBank/DDBJ whole genome shotgun (WGS) entry which is preliminary data.</text>
</comment>
<keyword evidence="4" id="KW-1185">Reference proteome</keyword>
<evidence type="ECO:0000256" key="1">
    <source>
        <dbReference type="SAM" id="MobiDB-lite"/>
    </source>
</evidence>
<feature type="compositionally biased region" description="Polar residues" evidence="1">
    <location>
        <begin position="43"/>
        <end position="52"/>
    </location>
</feature>
<reference evidence="3" key="1">
    <citation type="journal article" date="2023" name="G3 (Bethesda)">
        <title>A reference genome for the long-term kleptoplast-retaining sea slug Elysia crispata morphotype clarki.</title>
        <authorList>
            <person name="Eastman K.E."/>
            <person name="Pendleton A.L."/>
            <person name="Shaikh M.A."/>
            <person name="Suttiyut T."/>
            <person name="Ogas R."/>
            <person name="Tomko P."/>
            <person name="Gavelis G."/>
            <person name="Widhalm J.R."/>
            <person name="Wisecaver J.H."/>
        </authorList>
    </citation>
    <scope>NUCLEOTIDE SEQUENCE</scope>
    <source>
        <strain evidence="3">ECLA1</strain>
    </source>
</reference>
<dbReference type="EMBL" id="JAWDGP010000257">
    <property type="protein sequence ID" value="KAK3802269.1"/>
    <property type="molecule type" value="Genomic_DNA"/>
</dbReference>
<sequence length="69" mass="7599">EFTLFKSLLLNHLTFQGVSSTPTQIRTHREDQFLWTMAVMDSSSVTGSGQSNLEEETKVVSPGSLGSRP</sequence>
<feature type="signal peptide" evidence="2">
    <location>
        <begin position="1"/>
        <end position="20"/>
    </location>
</feature>
<evidence type="ECO:0000313" key="3">
    <source>
        <dbReference type="EMBL" id="KAK3802269.1"/>
    </source>
</evidence>
<feature type="non-terminal residue" evidence="3">
    <location>
        <position position="1"/>
    </location>
</feature>
<dbReference type="Proteomes" id="UP001283361">
    <property type="component" value="Unassembled WGS sequence"/>
</dbReference>
<evidence type="ECO:0000256" key="2">
    <source>
        <dbReference type="SAM" id="SignalP"/>
    </source>
</evidence>
<proteinExistence type="predicted"/>
<feature type="chain" id="PRO_5042004301" evidence="2">
    <location>
        <begin position="21"/>
        <end position="69"/>
    </location>
</feature>
<organism evidence="3 4">
    <name type="scientific">Elysia crispata</name>
    <name type="common">lettuce slug</name>
    <dbReference type="NCBI Taxonomy" id="231223"/>
    <lineage>
        <taxon>Eukaryota</taxon>
        <taxon>Metazoa</taxon>
        <taxon>Spiralia</taxon>
        <taxon>Lophotrochozoa</taxon>
        <taxon>Mollusca</taxon>
        <taxon>Gastropoda</taxon>
        <taxon>Heterobranchia</taxon>
        <taxon>Euthyneura</taxon>
        <taxon>Panpulmonata</taxon>
        <taxon>Sacoglossa</taxon>
        <taxon>Placobranchoidea</taxon>
        <taxon>Plakobranchidae</taxon>
        <taxon>Elysia</taxon>
    </lineage>
</organism>
<gene>
    <name evidence="3" type="ORF">RRG08_028999</name>
</gene>
<dbReference type="AlphaFoldDB" id="A0AAE1B9I4"/>
<keyword evidence="2" id="KW-0732">Signal</keyword>
<feature type="region of interest" description="Disordered" evidence="1">
    <location>
        <begin position="43"/>
        <end position="69"/>
    </location>
</feature>
<accession>A0AAE1B9I4</accession>